<evidence type="ECO:0000313" key="1">
    <source>
        <dbReference type="EMBL" id="KHG13270.1"/>
    </source>
</evidence>
<accession>A0A0B0NKC5</accession>
<dbReference type="AlphaFoldDB" id="A0A0B0NKC5"/>
<gene>
    <name evidence="1" type="ORF">F383_17502</name>
</gene>
<organism evidence="1 2">
    <name type="scientific">Gossypium arboreum</name>
    <name type="common">Tree cotton</name>
    <name type="synonym">Gossypium nanking</name>
    <dbReference type="NCBI Taxonomy" id="29729"/>
    <lineage>
        <taxon>Eukaryota</taxon>
        <taxon>Viridiplantae</taxon>
        <taxon>Streptophyta</taxon>
        <taxon>Embryophyta</taxon>
        <taxon>Tracheophyta</taxon>
        <taxon>Spermatophyta</taxon>
        <taxon>Magnoliopsida</taxon>
        <taxon>eudicotyledons</taxon>
        <taxon>Gunneridae</taxon>
        <taxon>Pentapetalae</taxon>
        <taxon>rosids</taxon>
        <taxon>malvids</taxon>
        <taxon>Malvales</taxon>
        <taxon>Malvaceae</taxon>
        <taxon>Malvoideae</taxon>
        <taxon>Gossypium</taxon>
    </lineage>
</organism>
<reference evidence="2" key="1">
    <citation type="submission" date="2014-09" db="EMBL/GenBank/DDBJ databases">
        <authorList>
            <person name="Mudge J."/>
            <person name="Ramaraj T."/>
            <person name="Lindquist I.E."/>
            <person name="Bharti A.K."/>
            <person name="Sundararajan A."/>
            <person name="Cameron C.T."/>
            <person name="Woodward J.E."/>
            <person name="May G.D."/>
            <person name="Brubaker C."/>
            <person name="Broadhvest J."/>
            <person name="Wilkins T.A."/>
        </authorList>
    </citation>
    <scope>NUCLEOTIDE SEQUENCE</scope>
    <source>
        <strain evidence="2">cv. AKA8401</strain>
    </source>
</reference>
<name>A0A0B0NKC5_GOSAR</name>
<protein>
    <submittedName>
        <fullName evidence="1">Uncharacterized protein</fullName>
    </submittedName>
</protein>
<proteinExistence type="predicted"/>
<dbReference type="Proteomes" id="UP000032142">
    <property type="component" value="Unassembled WGS sequence"/>
</dbReference>
<evidence type="ECO:0000313" key="2">
    <source>
        <dbReference type="Proteomes" id="UP000032142"/>
    </source>
</evidence>
<keyword evidence="2" id="KW-1185">Reference proteome</keyword>
<sequence length="45" mass="5435">MTWLRKRLVRGGTGTYGTYSSITLRKFDEMVLDHFLRHEKGFWLM</sequence>
<dbReference type="EMBL" id="KN399208">
    <property type="protein sequence ID" value="KHG13270.1"/>
    <property type="molecule type" value="Genomic_DNA"/>
</dbReference>